<dbReference type="InterPro" id="IPR056920">
    <property type="entry name" value="PRTase-CE"/>
</dbReference>
<feature type="domain" description="PRTase associated wHTH" evidence="2">
    <location>
        <begin position="341"/>
        <end position="425"/>
    </location>
</feature>
<keyword evidence="4" id="KW-1185">Reference proteome</keyword>
<evidence type="ECO:0000259" key="2">
    <source>
        <dbReference type="Pfam" id="PF24409"/>
    </source>
</evidence>
<dbReference type="Pfam" id="PF24390">
    <property type="entry name" value="PRTase-CE"/>
    <property type="match status" value="1"/>
</dbReference>
<dbReference type="RefSeq" id="WP_268593737.1">
    <property type="nucleotide sequence ID" value="NZ_JAMDNK010000016.1"/>
</dbReference>
<dbReference type="Proteomes" id="UP001527181">
    <property type="component" value="Unassembled WGS sequence"/>
</dbReference>
<evidence type="ECO:0000313" key="4">
    <source>
        <dbReference type="Proteomes" id="UP001527181"/>
    </source>
</evidence>
<accession>A0ABT4H0V0</accession>
<feature type="domain" description="PRTase-CE" evidence="1">
    <location>
        <begin position="44"/>
        <end position="283"/>
    </location>
</feature>
<proteinExistence type="predicted"/>
<dbReference type="EMBL" id="JAMDNP010000035">
    <property type="protein sequence ID" value="MCY9762607.1"/>
    <property type="molecule type" value="Genomic_DNA"/>
</dbReference>
<dbReference type="InterPro" id="IPR057055">
    <property type="entry name" value="wHTH-PRTase_assoc"/>
</dbReference>
<dbReference type="Pfam" id="PF24409">
    <property type="entry name" value="wHTH-PRTase_assc"/>
    <property type="match status" value="1"/>
</dbReference>
<reference evidence="3 4" key="1">
    <citation type="submission" date="2022-05" db="EMBL/GenBank/DDBJ databases">
        <title>Genome Sequencing of Bee-Associated Microbes.</title>
        <authorList>
            <person name="Dunlap C."/>
        </authorList>
    </citation>
    <scope>NUCLEOTIDE SEQUENCE [LARGE SCALE GENOMIC DNA]</scope>
    <source>
        <strain evidence="3 4">NRRL B-04010</strain>
    </source>
</reference>
<comment type="caution">
    <text evidence="3">The sequence shown here is derived from an EMBL/GenBank/DDBJ whole genome shotgun (WGS) entry which is preliminary data.</text>
</comment>
<evidence type="ECO:0000259" key="1">
    <source>
        <dbReference type="Pfam" id="PF24390"/>
    </source>
</evidence>
<gene>
    <name evidence="3" type="ORF">M5X12_18895</name>
</gene>
<name>A0ABT4H0V0_PAEAL</name>
<protein>
    <submittedName>
        <fullName evidence="3">Uncharacterized protein</fullName>
    </submittedName>
</protein>
<sequence length="428" mass="50134">MINPALVKRQMHFKYMREISEIREDLSLLALKFKYSIGELDILKWLHNFEEGDRNNALKILYAVDFLDETDLMRAYDEGLKEILNSFPKAQLLIMPVGEYGKSGTAMIYYLKKTKSYRRFQTRITIIQGSTQLRDNLDPTRVIVLLDDFFGSGNSVVEFYENHLKLFLTPGSYLRLTMLAAIAQKSSIYYLSRHLPNCKVFTWMQRDKAFSDSGSPFGYRKNRTILREMCYEYGKGLCIIRGVDSPLGYRNSQALVTFSYGTPNNSLPILWSDRQNWYPLFPRSFEPRMEQSKAFRRDTAHMLSIAKMLKLKGFQHFTSGEGRTDWKEYQFITRSDFLQFCFIRLKNQKRDEHIVCQLLGLSHQEHDQIVSNLKSRGLLGSDGRLTAYGKQLYDEMADRINHFKKRELTDTIEKSNHLYWPETFGGTR</sequence>
<evidence type="ECO:0000313" key="3">
    <source>
        <dbReference type="EMBL" id="MCY9762607.1"/>
    </source>
</evidence>
<organism evidence="3 4">
    <name type="scientific">Paenibacillus alvei</name>
    <name type="common">Bacillus alvei</name>
    <dbReference type="NCBI Taxonomy" id="44250"/>
    <lineage>
        <taxon>Bacteria</taxon>
        <taxon>Bacillati</taxon>
        <taxon>Bacillota</taxon>
        <taxon>Bacilli</taxon>
        <taxon>Bacillales</taxon>
        <taxon>Paenibacillaceae</taxon>
        <taxon>Paenibacillus</taxon>
    </lineage>
</organism>